<dbReference type="FunFam" id="1.25.40.10:FF:000020">
    <property type="entry name" value="Stress-induced phosphoprotein 1"/>
    <property type="match status" value="1"/>
</dbReference>
<feature type="compositionally biased region" description="Low complexity" evidence="7">
    <location>
        <begin position="205"/>
        <end position="216"/>
    </location>
</feature>
<dbReference type="SUPFAM" id="SSF48452">
    <property type="entry name" value="TPR-like"/>
    <property type="match status" value="2"/>
</dbReference>
<dbReference type="InterPro" id="IPR019734">
    <property type="entry name" value="TPR_rpt"/>
</dbReference>
<feature type="repeat" description="TPR" evidence="6">
    <location>
        <begin position="4"/>
        <end position="37"/>
    </location>
</feature>
<dbReference type="PROSITE" id="PS50005">
    <property type="entry name" value="TPR"/>
    <property type="match status" value="5"/>
</dbReference>
<accession>A0AAV5ANQ0</accession>
<reference evidence="10" key="1">
    <citation type="submission" date="2021-10" db="EMBL/GenBank/DDBJ databases">
        <title>De novo Genome Assembly of Clathrus columnatus (Basidiomycota, Fungi) Using Illumina and Nanopore Sequence Data.</title>
        <authorList>
            <person name="Ogiso-Tanaka E."/>
            <person name="Itagaki H."/>
            <person name="Hosoya T."/>
            <person name="Hosaka K."/>
        </authorList>
    </citation>
    <scope>NUCLEOTIDE SEQUENCE</scope>
    <source>
        <strain evidence="10">MO-923</strain>
    </source>
</reference>
<dbReference type="Pfam" id="PF13414">
    <property type="entry name" value="TPR_11"/>
    <property type="match status" value="1"/>
</dbReference>
<feature type="repeat" description="TPR" evidence="6">
    <location>
        <begin position="261"/>
        <end position="294"/>
    </location>
</feature>
<keyword evidence="11" id="KW-1185">Reference proteome</keyword>
<feature type="domain" description="STI1" evidence="8">
    <location>
        <begin position="533"/>
        <end position="572"/>
    </location>
</feature>
<feature type="compositionally biased region" description="Acidic residues" evidence="7">
    <location>
        <begin position="240"/>
        <end position="254"/>
    </location>
</feature>
<dbReference type="SMART" id="SM00028">
    <property type="entry name" value="TPR"/>
    <property type="match status" value="9"/>
</dbReference>
<evidence type="ECO:0000259" key="8">
    <source>
        <dbReference type="SMART" id="SM00727"/>
    </source>
</evidence>
<organism evidence="10 11">
    <name type="scientific">Clathrus columnatus</name>
    <dbReference type="NCBI Taxonomy" id="1419009"/>
    <lineage>
        <taxon>Eukaryota</taxon>
        <taxon>Fungi</taxon>
        <taxon>Dikarya</taxon>
        <taxon>Basidiomycota</taxon>
        <taxon>Agaricomycotina</taxon>
        <taxon>Agaricomycetes</taxon>
        <taxon>Phallomycetidae</taxon>
        <taxon>Phallales</taxon>
        <taxon>Clathraceae</taxon>
        <taxon>Clathrus</taxon>
    </lineage>
</organism>
<feature type="compositionally biased region" description="Basic and acidic residues" evidence="7">
    <location>
        <begin position="255"/>
        <end position="270"/>
    </location>
</feature>
<dbReference type="FunFam" id="1.10.260.100:FF:000004">
    <property type="entry name" value="Putative stress-induced-phosphoprotein 1"/>
    <property type="match status" value="1"/>
</dbReference>
<keyword evidence="4 6" id="KW-0802">TPR repeat</keyword>
<evidence type="ECO:0000256" key="2">
    <source>
        <dbReference type="ARBA" id="ARBA00022490"/>
    </source>
</evidence>
<dbReference type="InterPro" id="IPR013105">
    <property type="entry name" value="TPR_2"/>
</dbReference>
<dbReference type="PANTHER" id="PTHR22904">
    <property type="entry name" value="TPR REPEAT CONTAINING PROTEIN"/>
    <property type="match status" value="1"/>
</dbReference>
<dbReference type="InterPro" id="IPR011990">
    <property type="entry name" value="TPR-like_helical_dom_sf"/>
</dbReference>
<dbReference type="Pfam" id="PF17830">
    <property type="entry name" value="STI1-HOP_DP"/>
    <property type="match status" value="2"/>
</dbReference>
<evidence type="ECO:0000256" key="1">
    <source>
        <dbReference type="ARBA" id="ARBA00004496"/>
    </source>
</evidence>
<name>A0AAV5ANQ0_9AGAM</name>
<dbReference type="EMBL" id="BPWL01000017">
    <property type="protein sequence ID" value="GJJ16276.1"/>
    <property type="molecule type" value="Genomic_DNA"/>
</dbReference>
<dbReference type="AlphaFoldDB" id="A0AAV5ANQ0"/>
<evidence type="ECO:0000256" key="7">
    <source>
        <dbReference type="SAM" id="MobiDB-lite"/>
    </source>
</evidence>
<evidence type="ECO:0000313" key="11">
    <source>
        <dbReference type="Proteomes" id="UP001050691"/>
    </source>
</evidence>
<dbReference type="Pfam" id="PF13424">
    <property type="entry name" value="TPR_12"/>
    <property type="match status" value="1"/>
</dbReference>
<dbReference type="InterPro" id="IPR041243">
    <property type="entry name" value="STI1/HOP_DP"/>
</dbReference>
<proteinExistence type="predicted"/>
<feature type="domain" description="STI1" evidence="8">
    <location>
        <begin position="135"/>
        <end position="174"/>
    </location>
</feature>
<dbReference type="Gene3D" id="1.10.260.100">
    <property type="match status" value="2"/>
</dbReference>
<dbReference type="GO" id="GO:0051879">
    <property type="term" value="F:Hsp90 protein binding"/>
    <property type="evidence" value="ECO:0007669"/>
    <property type="project" value="TreeGrafter"/>
</dbReference>
<feature type="repeat" description="TPR" evidence="6">
    <location>
        <begin position="396"/>
        <end position="429"/>
    </location>
</feature>
<dbReference type="GO" id="GO:0042030">
    <property type="term" value="F:ATPase inhibitor activity"/>
    <property type="evidence" value="ECO:0007669"/>
    <property type="project" value="UniProtKB-ARBA"/>
</dbReference>
<evidence type="ECO:0000256" key="6">
    <source>
        <dbReference type="PROSITE-ProRule" id="PRU00339"/>
    </source>
</evidence>
<feature type="compositionally biased region" description="Pro residues" evidence="7">
    <location>
        <begin position="217"/>
        <end position="227"/>
    </location>
</feature>
<evidence type="ECO:0000256" key="4">
    <source>
        <dbReference type="ARBA" id="ARBA00022803"/>
    </source>
</evidence>
<comment type="subunit">
    <text evidence="5">Part of a larger complex that includes HSP70, HSP90, and immunophilins.</text>
</comment>
<dbReference type="Pfam" id="PF07719">
    <property type="entry name" value="TPR_2"/>
    <property type="match status" value="1"/>
</dbReference>
<dbReference type="FunFam" id="1.10.260.100:FF:000002">
    <property type="entry name" value="Stress-induced-phosphoprotein 1 (Hsp70/Hsp90-organizing)"/>
    <property type="match status" value="1"/>
</dbReference>
<comment type="caution">
    <text evidence="10">The sequence shown here is derived from an EMBL/GenBank/DDBJ whole genome shotgun (WGS) entry which is preliminary data.</text>
</comment>
<feature type="repeat" description="TPR" evidence="6">
    <location>
        <begin position="430"/>
        <end position="463"/>
    </location>
</feature>
<evidence type="ECO:0000313" key="9">
    <source>
        <dbReference type="EMBL" id="GJJ07657.1"/>
    </source>
</evidence>
<dbReference type="PANTHER" id="PTHR22904:SF523">
    <property type="entry name" value="STRESS-INDUCED-PHOSPHOPROTEIN 1"/>
    <property type="match status" value="1"/>
</dbReference>
<feature type="repeat" description="TPR" evidence="6">
    <location>
        <begin position="72"/>
        <end position="105"/>
    </location>
</feature>
<sequence>MSSVEDLKAQGNKAFQSKDYDKAIDLFTQAIALDPKNHVLWSNRSAARVGKRQWTEALADAEETIRINPSWSKGYARKGAALHGASRYDEAIAVYEEGLKIEDSDALKKGLKEVKDAKDAASASDALGLGKMFSDPGLFSKLAANPKTASFLSDPAFVQRLRIIQSNPRLANTALQDPRMITVMGVLMGIDMQGFSGDDLPPNVASQANQSPFNNSSPPPTPAPQPPSSSKSPKPKEPEDVPMAEAEQEEDDEEAKAKQEAESEKHKGSEAYKKRDFETAAKAFERAWEVWPKDITFLTNLAAVYLEQGDYDKSIEISQKAAEEGRSIRADYKLIAKALGRIGTAYHRKGDLGSAITWYQKSLVEHRTPEILGKLRETEKQKVEADRLAYFNPELSAAAREEGNTLFKKSDFVGAVKAYTEAIKRDPSDPRGYNNRANAYTKLASLPEALKDAEEAIKVDPKFVKGYLRKSAVLFGMKEYPKAMQVAQEAADIDVDKKHKREIDEQIQKVSMALYSQRAGETEEETMQRAMRDPEIAGIMGDPVMQQILQQAQQDPAALMEHMKNPGVRTKIQKLMSAGIIRTGPR</sequence>
<dbReference type="SMART" id="SM00727">
    <property type="entry name" value="STI1"/>
    <property type="match status" value="2"/>
</dbReference>
<comment type="subcellular location">
    <subcellularLocation>
        <location evidence="1">Cytoplasm</location>
    </subcellularLocation>
</comment>
<keyword evidence="3" id="KW-0677">Repeat</keyword>
<dbReference type="InterPro" id="IPR006636">
    <property type="entry name" value="STI1_HS-bd"/>
</dbReference>
<dbReference type="EMBL" id="BPWL01000002">
    <property type="protein sequence ID" value="GJJ07657.1"/>
    <property type="molecule type" value="Genomic_DNA"/>
</dbReference>
<dbReference type="FunFam" id="1.25.40.10:FF:000010">
    <property type="entry name" value="Stress-induced phosphoprotein 1"/>
    <property type="match status" value="1"/>
</dbReference>
<gene>
    <name evidence="9" type="ORF">Clacol_001862</name>
    <name evidence="10" type="ORF">Clacol_010572</name>
</gene>
<evidence type="ECO:0000256" key="3">
    <source>
        <dbReference type="ARBA" id="ARBA00022737"/>
    </source>
</evidence>
<dbReference type="Proteomes" id="UP001050691">
    <property type="component" value="Unassembled WGS sequence"/>
</dbReference>
<feature type="region of interest" description="Disordered" evidence="7">
    <location>
        <begin position="198"/>
        <end position="270"/>
    </location>
</feature>
<evidence type="ECO:0000313" key="10">
    <source>
        <dbReference type="EMBL" id="GJJ16276.1"/>
    </source>
</evidence>
<dbReference type="FunFam" id="1.25.40.10:FF:000027">
    <property type="entry name" value="stress-induced-phosphoprotein 1 isoform X1"/>
    <property type="match status" value="1"/>
</dbReference>
<protein>
    <recommendedName>
        <fullName evidence="8">STI1 domain-containing protein</fullName>
    </recommendedName>
</protein>
<dbReference type="Gene3D" id="1.25.40.10">
    <property type="entry name" value="Tetratricopeptide repeat domain"/>
    <property type="match status" value="3"/>
</dbReference>
<evidence type="ECO:0000256" key="5">
    <source>
        <dbReference type="ARBA" id="ARBA00064323"/>
    </source>
</evidence>
<keyword evidence="2" id="KW-0963">Cytoplasm</keyword>
<dbReference type="GO" id="GO:0005737">
    <property type="term" value="C:cytoplasm"/>
    <property type="evidence" value="ECO:0007669"/>
    <property type="project" value="UniProtKB-SubCell"/>
</dbReference>